<evidence type="ECO:0000313" key="8">
    <source>
        <dbReference type="Proteomes" id="UP000001307"/>
    </source>
</evidence>
<gene>
    <name evidence="7" type="ORF">GSOID_T00003502001</name>
</gene>
<sequence length="69" mass="8208">MKRVPDAERARILEGLKTNWNLLHHQFQGLSVITDTIPKRNRKEMLEREMDILDKDIKQIEAHPILYIS</sequence>
<evidence type="ECO:0000259" key="6">
    <source>
        <dbReference type="PROSITE" id="PS51665"/>
    </source>
</evidence>
<dbReference type="PANTHER" id="PTHR21490">
    <property type="entry name" value="ENKURIN-RELATED"/>
    <property type="match status" value="1"/>
</dbReference>
<dbReference type="InParanoid" id="E4X7G7"/>
<dbReference type="Proteomes" id="UP000001307">
    <property type="component" value="Unassembled WGS sequence"/>
</dbReference>
<proteinExistence type="predicted"/>
<keyword evidence="5" id="KW-0966">Cell projection</keyword>
<dbReference type="GO" id="GO:0001669">
    <property type="term" value="C:acrosomal vesicle"/>
    <property type="evidence" value="ECO:0007669"/>
    <property type="project" value="TreeGrafter"/>
</dbReference>
<keyword evidence="8" id="KW-1185">Reference proteome</keyword>
<reference evidence="7" key="1">
    <citation type="journal article" date="2010" name="Science">
        <title>Plasticity of animal genome architecture unmasked by rapid evolution of a pelagic tunicate.</title>
        <authorList>
            <person name="Denoeud F."/>
            <person name="Henriet S."/>
            <person name="Mungpakdee S."/>
            <person name="Aury J.M."/>
            <person name="Da Silva C."/>
            <person name="Brinkmann H."/>
            <person name="Mikhaleva J."/>
            <person name="Olsen L.C."/>
            <person name="Jubin C."/>
            <person name="Canestro C."/>
            <person name="Bouquet J.M."/>
            <person name="Danks G."/>
            <person name="Poulain J."/>
            <person name="Campsteijn C."/>
            <person name="Adamski M."/>
            <person name="Cross I."/>
            <person name="Yadetie F."/>
            <person name="Muffato M."/>
            <person name="Louis A."/>
            <person name="Butcher S."/>
            <person name="Tsagkogeorga G."/>
            <person name="Konrad A."/>
            <person name="Singh S."/>
            <person name="Jensen M.F."/>
            <person name="Cong E.H."/>
            <person name="Eikeseth-Otteraa H."/>
            <person name="Noel B."/>
            <person name="Anthouard V."/>
            <person name="Porcel B.M."/>
            <person name="Kachouri-Lafond R."/>
            <person name="Nishino A."/>
            <person name="Ugolini M."/>
            <person name="Chourrout P."/>
            <person name="Nishida H."/>
            <person name="Aasland R."/>
            <person name="Huzurbazar S."/>
            <person name="Westhof E."/>
            <person name="Delsuc F."/>
            <person name="Lehrach H."/>
            <person name="Reinhardt R."/>
            <person name="Weissenbach J."/>
            <person name="Roy S.W."/>
            <person name="Artiguenave F."/>
            <person name="Postlethwait J.H."/>
            <person name="Manak J.R."/>
            <person name="Thompson E.M."/>
            <person name="Jaillon O."/>
            <person name="Du Pasquier L."/>
            <person name="Boudinot P."/>
            <person name="Liberles D.A."/>
            <person name="Volff J.N."/>
            <person name="Philippe H."/>
            <person name="Lenhard B."/>
            <person name="Roest Crollius H."/>
            <person name="Wincker P."/>
            <person name="Chourrout D."/>
        </authorList>
    </citation>
    <scope>NUCLEOTIDE SEQUENCE [LARGE SCALE GENOMIC DNA]</scope>
</reference>
<dbReference type="GO" id="GO:0005516">
    <property type="term" value="F:calmodulin binding"/>
    <property type="evidence" value="ECO:0007669"/>
    <property type="project" value="TreeGrafter"/>
</dbReference>
<evidence type="ECO:0000256" key="1">
    <source>
        <dbReference type="ARBA" id="ARBA00004138"/>
    </source>
</evidence>
<dbReference type="AlphaFoldDB" id="E4X7G7"/>
<evidence type="ECO:0000313" key="7">
    <source>
        <dbReference type="EMBL" id="CBY18639.1"/>
    </source>
</evidence>
<comment type="subcellular location">
    <subcellularLocation>
        <location evidence="1">Cell projection</location>
        <location evidence="1">Cilium</location>
    </subcellularLocation>
    <subcellularLocation>
        <location evidence="2">Cytoplasm</location>
        <location evidence="2">Cytoskeleton</location>
    </subcellularLocation>
</comment>
<dbReference type="InterPro" id="IPR027012">
    <property type="entry name" value="Enkurin_dom"/>
</dbReference>
<keyword evidence="4" id="KW-0206">Cytoskeleton</keyword>
<evidence type="ECO:0000256" key="5">
    <source>
        <dbReference type="ARBA" id="ARBA00023273"/>
    </source>
</evidence>
<evidence type="ECO:0000256" key="4">
    <source>
        <dbReference type="ARBA" id="ARBA00023212"/>
    </source>
</evidence>
<organism evidence="7">
    <name type="scientific">Oikopleura dioica</name>
    <name type="common">Tunicate</name>
    <dbReference type="NCBI Taxonomy" id="34765"/>
    <lineage>
        <taxon>Eukaryota</taxon>
        <taxon>Metazoa</taxon>
        <taxon>Chordata</taxon>
        <taxon>Tunicata</taxon>
        <taxon>Appendicularia</taxon>
        <taxon>Copelata</taxon>
        <taxon>Oikopleuridae</taxon>
        <taxon>Oikopleura</taxon>
    </lineage>
</organism>
<name>E4X7G7_OIKDI</name>
<dbReference type="OrthoDB" id="2123594at2759"/>
<dbReference type="PROSITE" id="PS51665">
    <property type="entry name" value="ENKURIN"/>
    <property type="match status" value="1"/>
</dbReference>
<dbReference type="InterPro" id="IPR052102">
    <property type="entry name" value="Enkurin_domain-protein"/>
</dbReference>
<keyword evidence="3" id="KW-0963">Cytoplasm</keyword>
<dbReference type="Pfam" id="PF13864">
    <property type="entry name" value="Enkurin"/>
    <property type="match status" value="1"/>
</dbReference>
<dbReference type="PANTHER" id="PTHR21490:SF0">
    <property type="entry name" value="ENKURIN"/>
    <property type="match status" value="1"/>
</dbReference>
<evidence type="ECO:0000256" key="2">
    <source>
        <dbReference type="ARBA" id="ARBA00004245"/>
    </source>
</evidence>
<evidence type="ECO:0000256" key="3">
    <source>
        <dbReference type="ARBA" id="ARBA00022490"/>
    </source>
</evidence>
<accession>E4X7G7</accession>
<protein>
    <recommendedName>
        <fullName evidence="6">Enkurin domain-containing protein</fullName>
    </recommendedName>
</protein>
<dbReference type="GO" id="GO:0005879">
    <property type="term" value="C:axonemal microtubule"/>
    <property type="evidence" value="ECO:0007669"/>
    <property type="project" value="TreeGrafter"/>
</dbReference>
<feature type="domain" description="Enkurin" evidence="6">
    <location>
        <begin position="1"/>
        <end position="68"/>
    </location>
</feature>
<dbReference type="EMBL" id="FN653028">
    <property type="protein sequence ID" value="CBY18639.1"/>
    <property type="molecule type" value="Genomic_DNA"/>
</dbReference>